<evidence type="ECO:0000256" key="3">
    <source>
        <dbReference type="ARBA" id="ARBA00022741"/>
    </source>
</evidence>
<evidence type="ECO:0000256" key="6">
    <source>
        <dbReference type="ARBA" id="ARBA00023136"/>
    </source>
</evidence>
<evidence type="ECO:0000259" key="9">
    <source>
        <dbReference type="PROSITE" id="PS50929"/>
    </source>
</evidence>
<dbReference type="InterPro" id="IPR039421">
    <property type="entry name" value="Type_1_exporter"/>
</dbReference>
<dbReference type="InterPro" id="IPR017871">
    <property type="entry name" value="ABC_transporter-like_CS"/>
</dbReference>
<reference evidence="10" key="1">
    <citation type="journal article" date="2021" name="PeerJ">
        <title>Extensive microbial diversity within the chicken gut microbiome revealed by metagenomics and culture.</title>
        <authorList>
            <person name="Gilroy R."/>
            <person name="Ravi A."/>
            <person name="Getino M."/>
            <person name="Pursley I."/>
            <person name="Horton D.L."/>
            <person name="Alikhan N.F."/>
            <person name="Baker D."/>
            <person name="Gharbi K."/>
            <person name="Hall N."/>
            <person name="Watson M."/>
            <person name="Adriaenssens E.M."/>
            <person name="Foster-Nyarko E."/>
            <person name="Jarju S."/>
            <person name="Secka A."/>
            <person name="Antonio M."/>
            <person name="Oren A."/>
            <person name="Chaudhuri R.R."/>
            <person name="La Ragione R."/>
            <person name="Hildebrand F."/>
            <person name="Pallen M.J."/>
        </authorList>
    </citation>
    <scope>NUCLEOTIDE SEQUENCE</scope>
    <source>
        <strain evidence="10">CHK195-6426</strain>
    </source>
</reference>
<reference evidence="10" key="2">
    <citation type="submission" date="2021-04" db="EMBL/GenBank/DDBJ databases">
        <authorList>
            <person name="Gilroy R."/>
        </authorList>
    </citation>
    <scope>NUCLEOTIDE SEQUENCE</scope>
    <source>
        <strain evidence="10">CHK195-6426</strain>
    </source>
</reference>
<dbReference type="InterPro" id="IPR003439">
    <property type="entry name" value="ABC_transporter-like_ATP-bd"/>
</dbReference>
<dbReference type="Proteomes" id="UP000824265">
    <property type="component" value="Unassembled WGS sequence"/>
</dbReference>
<comment type="caution">
    <text evidence="10">The sequence shown here is derived from an EMBL/GenBank/DDBJ whole genome shotgun (WGS) entry which is preliminary data.</text>
</comment>
<dbReference type="Pfam" id="PF00005">
    <property type="entry name" value="ABC_tran"/>
    <property type="match status" value="1"/>
</dbReference>
<evidence type="ECO:0000313" key="10">
    <source>
        <dbReference type="EMBL" id="HIW80772.1"/>
    </source>
</evidence>
<dbReference type="PROSITE" id="PS50893">
    <property type="entry name" value="ABC_TRANSPORTER_2"/>
    <property type="match status" value="1"/>
</dbReference>
<dbReference type="EMBL" id="DXGH01000026">
    <property type="protein sequence ID" value="HIW80772.1"/>
    <property type="molecule type" value="Genomic_DNA"/>
</dbReference>
<feature type="transmembrane region" description="Helical" evidence="7">
    <location>
        <begin position="16"/>
        <end position="35"/>
    </location>
</feature>
<evidence type="ECO:0000259" key="8">
    <source>
        <dbReference type="PROSITE" id="PS50893"/>
    </source>
</evidence>
<feature type="transmembrane region" description="Helical" evidence="7">
    <location>
        <begin position="55"/>
        <end position="75"/>
    </location>
</feature>
<dbReference type="SMART" id="SM00382">
    <property type="entry name" value="AAA"/>
    <property type="match status" value="1"/>
</dbReference>
<dbReference type="InterPro" id="IPR036640">
    <property type="entry name" value="ABC1_TM_sf"/>
</dbReference>
<dbReference type="InterPro" id="IPR027417">
    <property type="entry name" value="P-loop_NTPase"/>
</dbReference>
<evidence type="ECO:0000256" key="1">
    <source>
        <dbReference type="ARBA" id="ARBA00004651"/>
    </source>
</evidence>
<feature type="domain" description="ABC transporter" evidence="8">
    <location>
        <begin position="334"/>
        <end position="556"/>
    </location>
</feature>
<dbReference type="PANTHER" id="PTHR24221">
    <property type="entry name" value="ATP-BINDING CASSETTE SUB-FAMILY B"/>
    <property type="match status" value="1"/>
</dbReference>
<accession>A0A9D1UAL6</accession>
<feature type="transmembrane region" description="Helical" evidence="7">
    <location>
        <begin position="160"/>
        <end position="178"/>
    </location>
</feature>
<evidence type="ECO:0000256" key="5">
    <source>
        <dbReference type="ARBA" id="ARBA00022989"/>
    </source>
</evidence>
<dbReference type="GO" id="GO:0034040">
    <property type="term" value="F:ATPase-coupled lipid transmembrane transporter activity"/>
    <property type="evidence" value="ECO:0007669"/>
    <property type="project" value="TreeGrafter"/>
</dbReference>
<evidence type="ECO:0000256" key="4">
    <source>
        <dbReference type="ARBA" id="ARBA00022840"/>
    </source>
</evidence>
<dbReference type="Gene3D" id="1.20.1560.10">
    <property type="entry name" value="ABC transporter type 1, transmembrane domain"/>
    <property type="match status" value="1"/>
</dbReference>
<dbReference type="RefSeq" id="WP_318705241.1">
    <property type="nucleotide sequence ID" value="NZ_CALWMU010000049.1"/>
</dbReference>
<organism evidence="10 11">
    <name type="scientific">Candidatus Acetatifactor stercoripullorum</name>
    <dbReference type="NCBI Taxonomy" id="2838414"/>
    <lineage>
        <taxon>Bacteria</taxon>
        <taxon>Bacillati</taxon>
        <taxon>Bacillota</taxon>
        <taxon>Clostridia</taxon>
        <taxon>Lachnospirales</taxon>
        <taxon>Lachnospiraceae</taxon>
        <taxon>Acetatifactor</taxon>
    </lineage>
</organism>
<dbReference type="PROSITE" id="PS00211">
    <property type="entry name" value="ABC_TRANSPORTER_1"/>
    <property type="match status" value="1"/>
</dbReference>
<dbReference type="SUPFAM" id="SSF90123">
    <property type="entry name" value="ABC transporter transmembrane region"/>
    <property type="match status" value="1"/>
</dbReference>
<dbReference type="GO" id="GO:0005524">
    <property type="term" value="F:ATP binding"/>
    <property type="evidence" value="ECO:0007669"/>
    <property type="project" value="UniProtKB-KW"/>
</dbReference>
<protein>
    <submittedName>
        <fullName evidence="10">ABC transporter ATP-binding protein/permease</fullName>
    </submittedName>
</protein>
<feature type="domain" description="ABC transmembrane type-1" evidence="9">
    <location>
        <begin position="19"/>
        <end position="302"/>
    </location>
</feature>
<dbReference type="GO" id="GO:0005886">
    <property type="term" value="C:plasma membrane"/>
    <property type="evidence" value="ECO:0007669"/>
    <property type="project" value="UniProtKB-SubCell"/>
</dbReference>
<sequence>MKSSKNPHLTDPLKRYWYLCLLYVLFSYALTQILVLGSDRIADATDNLFAGEAIVLQEFMVPFIVLMLLGGAAAFGKSYSKNTFSIRMQTDMRNMLIGKLVKIRTVYFDKEGTGALMNKLLSDMYQIEALFAECIPELLVAFVSIVTVCVYIGIQSVRLLFVTVVCYPILLWIANRLTKAVGAVAAVRRQLYDDLENSAYDAIQGILVGKAFNLYELQKKRIDHIEDDIVKNESHRTKVLAANYVMGDLVRWIPKLICYLFCLYEAGKGRMSVGAIFAYVMLLDQIARPMGNIPGQIASIKEYAVSVRRLQEVLNQEEEMSGTGDFVPEGDTVIELSHVSFGYSEEKEVLKDISLTVKKGSSVAFVGRSGGGKSTVMKILCGFYYPQKGQYRIYGHDFGEWDIGALRRQIALVSQNVFLFPGSIAQNVAYGRIGASREEIMDACKKANIHDFIMQLPKGYETEVGERGARLSGGQKQRISIARAFLKDAPILLLDEPTSAVDVETEQGIQEALREISRNRTVITIAHRLNTIEDADEIYVFEDGRIAERKVRANGIQ</sequence>
<keyword evidence="3" id="KW-0547">Nucleotide-binding</keyword>
<dbReference type="SUPFAM" id="SSF52540">
    <property type="entry name" value="P-loop containing nucleoside triphosphate hydrolases"/>
    <property type="match status" value="1"/>
</dbReference>
<comment type="subcellular location">
    <subcellularLocation>
        <location evidence="1">Cell membrane</location>
        <topology evidence="1">Multi-pass membrane protein</topology>
    </subcellularLocation>
</comment>
<dbReference type="Gene3D" id="3.40.50.300">
    <property type="entry name" value="P-loop containing nucleotide triphosphate hydrolases"/>
    <property type="match status" value="1"/>
</dbReference>
<dbReference type="CDD" id="cd07346">
    <property type="entry name" value="ABC_6TM_exporters"/>
    <property type="match status" value="1"/>
</dbReference>
<feature type="transmembrane region" description="Helical" evidence="7">
    <location>
        <begin position="129"/>
        <end position="154"/>
    </location>
</feature>
<proteinExistence type="predicted"/>
<dbReference type="AlphaFoldDB" id="A0A9D1UAL6"/>
<keyword evidence="5 7" id="KW-1133">Transmembrane helix</keyword>
<dbReference type="InterPro" id="IPR011527">
    <property type="entry name" value="ABC1_TM_dom"/>
</dbReference>
<dbReference type="InterPro" id="IPR003593">
    <property type="entry name" value="AAA+_ATPase"/>
</dbReference>
<dbReference type="PROSITE" id="PS50929">
    <property type="entry name" value="ABC_TM1F"/>
    <property type="match status" value="1"/>
</dbReference>
<dbReference type="GO" id="GO:0140359">
    <property type="term" value="F:ABC-type transporter activity"/>
    <property type="evidence" value="ECO:0007669"/>
    <property type="project" value="InterPro"/>
</dbReference>
<dbReference type="PANTHER" id="PTHR24221:SF654">
    <property type="entry name" value="ATP-BINDING CASSETTE SUB-FAMILY B MEMBER 6"/>
    <property type="match status" value="1"/>
</dbReference>
<dbReference type="FunFam" id="3.40.50.300:FF:000218">
    <property type="entry name" value="Multidrug ABC transporter ATP-binding protein"/>
    <property type="match status" value="1"/>
</dbReference>
<name>A0A9D1UAL6_9FIRM</name>
<evidence type="ECO:0000313" key="11">
    <source>
        <dbReference type="Proteomes" id="UP000824265"/>
    </source>
</evidence>
<keyword evidence="2 7" id="KW-0812">Transmembrane</keyword>
<dbReference type="GO" id="GO:0016887">
    <property type="term" value="F:ATP hydrolysis activity"/>
    <property type="evidence" value="ECO:0007669"/>
    <property type="project" value="InterPro"/>
</dbReference>
<evidence type="ECO:0000256" key="2">
    <source>
        <dbReference type="ARBA" id="ARBA00022692"/>
    </source>
</evidence>
<keyword evidence="4 10" id="KW-0067">ATP-binding</keyword>
<evidence type="ECO:0000256" key="7">
    <source>
        <dbReference type="SAM" id="Phobius"/>
    </source>
</evidence>
<dbReference type="Pfam" id="PF00664">
    <property type="entry name" value="ABC_membrane"/>
    <property type="match status" value="1"/>
</dbReference>
<gene>
    <name evidence="10" type="ORF">H9742_04450</name>
</gene>
<keyword evidence="6 7" id="KW-0472">Membrane</keyword>